<dbReference type="SUPFAM" id="SSF55785">
    <property type="entry name" value="PYP-like sensor domain (PAS domain)"/>
    <property type="match status" value="1"/>
</dbReference>
<evidence type="ECO:0000259" key="4">
    <source>
        <dbReference type="PROSITE" id="PS50110"/>
    </source>
</evidence>
<feature type="modified residue" description="4-aspartylphosphate" evidence="2">
    <location>
        <position position="112"/>
    </location>
</feature>
<accession>A0AAW4PJI8</accession>
<evidence type="ECO:0000313" key="5">
    <source>
        <dbReference type="EMBL" id="MBX0321683.1"/>
    </source>
</evidence>
<dbReference type="Gene3D" id="3.40.50.2300">
    <property type="match status" value="1"/>
</dbReference>
<dbReference type="Pfam" id="PF13426">
    <property type="entry name" value="PAS_9"/>
    <property type="match status" value="1"/>
</dbReference>
<evidence type="ECO:0000256" key="1">
    <source>
        <dbReference type="ARBA" id="ARBA00022553"/>
    </source>
</evidence>
<sequence length="310" mass="34015">MTADGTGGGTVELSRAVLRGSQRASNRSAPLIRTESSDSAEGMQSEVPIPLAKVETSQQIRVLHVDDNPQIGDLIETFLERINDEFTVVSETSAVAALDHLREGTVDCIVSDYQMPNTDGLELLEIVREQYPDMPFILFTGRGSEEIASEAIQAGVTDYMQKGTGTDQYEVLANRIQNAVEKHRTEQQFWNALSWYQRLVEQEIAGVCIVQNCEFVYVNKKLAETFGYTQGDLVGAPPTRITATDDSSFFEEVQSEDHGDLESFDATFTGVRADGERVTVEVSGGAIDYDDAPAWIGVLRATDGPSETDE</sequence>
<evidence type="ECO:0000313" key="6">
    <source>
        <dbReference type="Proteomes" id="UP001430377"/>
    </source>
</evidence>
<dbReference type="CDD" id="cd00130">
    <property type="entry name" value="PAS"/>
    <property type="match status" value="1"/>
</dbReference>
<dbReference type="InterPro" id="IPR001789">
    <property type="entry name" value="Sig_transdc_resp-reg_receiver"/>
</dbReference>
<feature type="region of interest" description="Disordered" evidence="3">
    <location>
        <begin position="1"/>
        <end position="45"/>
    </location>
</feature>
<comment type="caution">
    <text evidence="5">The sequence shown here is derived from an EMBL/GenBank/DDBJ whole genome shotgun (WGS) entry which is preliminary data.</text>
</comment>
<dbReference type="Pfam" id="PF00072">
    <property type="entry name" value="Response_reg"/>
    <property type="match status" value="1"/>
</dbReference>
<keyword evidence="6" id="KW-1185">Reference proteome</keyword>
<gene>
    <name evidence="5" type="ORF">EGH21_01435</name>
</gene>
<dbReference type="CDD" id="cd00156">
    <property type="entry name" value="REC"/>
    <property type="match status" value="1"/>
</dbReference>
<dbReference type="Gene3D" id="3.30.450.20">
    <property type="entry name" value="PAS domain"/>
    <property type="match status" value="1"/>
</dbReference>
<feature type="domain" description="Response regulatory" evidence="4">
    <location>
        <begin position="61"/>
        <end position="177"/>
    </location>
</feature>
<proteinExistence type="predicted"/>
<dbReference type="EMBL" id="RKLR01000001">
    <property type="protein sequence ID" value="MBX0321683.1"/>
    <property type="molecule type" value="Genomic_DNA"/>
</dbReference>
<evidence type="ECO:0000256" key="2">
    <source>
        <dbReference type="PROSITE-ProRule" id="PRU00169"/>
    </source>
</evidence>
<dbReference type="InterPro" id="IPR050595">
    <property type="entry name" value="Bact_response_regulator"/>
</dbReference>
<dbReference type="NCBIfam" id="TIGR00229">
    <property type="entry name" value="sensory_box"/>
    <property type="match status" value="1"/>
</dbReference>
<dbReference type="PANTHER" id="PTHR44591:SF3">
    <property type="entry name" value="RESPONSE REGULATORY DOMAIN-CONTAINING PROTEIN"/>
    <property type="match status" value="1"/>
</dbReference>
<dbReference type="PANTHER" id="PTHR44591">
    <property type="entry name" value="STRESS RESPONSE REGULATOR PROTEIN 1"/>
    <property type="match status" value="1"/>
</dbReference>
<dbReference type="AlphaFoldDB" id="A0AAW4PJI8"/>
<dbReference type="SMART" id="SM00091">
    <property type="entry name" value="PAS"/>
    <property type="match status" value="1"/>
</dbReference>
<feature type="compositionally biased region" description="Gly residues" evidence="3">
    <location>
        <begin position="1"/>
        <end position="10"/>
    </location>
</feature>
<dbReference type="SMART" id="SM00448">
    <property type="entry name" value="REC"/>
    <property type="match status" value="1"/>
</dbReference>
<dbReference type="Proteomes" id="UP001430377">
    <property type="component" value="Unassembled WGS sequence"/>
</dbReference>
<dbReference type="InterPro" id="IPR000014">
    <property type="entry name" value="PAS"/>
</dbReference>
<organism evidence="5 6">
    <name type="scientific">Haloarcula rubra</name>
    <dbReference type="NCBI Taxonomy" id="2487747"/>
    <lineage>
        <taxon>Archaea</taxon>
        <taxon>Methanobacteriati</taxon>
        <taxon>Methanobacteriota</taxon>
        <taxon>Stenosarchaea group</taxon>
        <taxon>Halobacteria</taxon>
        <taxon>Halobacteriales</taxon>
        <taxon>Haloarculaceae</taxon>
        <taxon>Haloarcula</taxon>
    </lineage>
</organism>
<dbReference type="InterPro" id="IPR011006">
    <property type="entry name" value="CheY-like_superfamily"/>
</dbReference>
<dbReference type="PROSITE" id="PS50110">
    <property type="entry name" value="RESPONSE_REGULATORY"/>
    <property type="match status" value="1"/>
</dbReference>
<dbReference type="SUPFAM" id="SSF52172">
    <property type="entry name" value="CheY-like"/>
    <property type="match status" value="1"/>
</dbReference>
<dbReference type="GO" id="GO:0000160">
    <property type="term" value="P:phosphorelay signal transduction system"/>
    <property type="evidence" value="ECO:0007669"/>
    <property type="project" value="InterPro"/>
</dbReference>
<keyword evidence="1 2" id="KW-0597">Phosphoprotein</keyword>
<reference evidence="5 6" key="1">
    <citation type="submission" date="2021-06" db="EMBL/GenBank/DDBJ databases">
        <title>Halomicroarcula sp. a new haloarchaeum isolated from saline soil.</title>
        <authorList>
            <person name="Duran-Viseras A."/>
            <person name="Sanchez-Porro C."/>
            <person name="Ventosa A."/>
        </authorList>
    </citation>
    <scope>NUCLEOTIDE SEQUENCE [LARGE SCALE GENOMIC DNA]</scope>
    <source>
        <strain evidence="5 6">F13</strain>
    </source>
</reference>
<name>A0AAW4PJI8_9EURY</name>
<dbReference type="InterPro" id="IPR035965">
    <property type="entry name" value="PAS-like_dom_sf"/>
</dbReference>
<evidence type="ECO:0000256" key="3">
    <source>
        <dbReference type="SAM" id="MobiDB-lite"/>
    </source>
</evidence>
<protein>
    <submittedName>
        <fullName evidence="5">Response regulator</fullName>
    </submittedName>
</protein>